<keyword evidence="8" id="KW-1133">Transmembrane helix</keyword>
<dbReference type="EMBL" id="BPLQ01001573">
    <property type="protein sequence ID" value="GIX83109.1"/>
    <property type="molecule type" value="Genomic_DNA"/>
</dbReference>
<dbReference type="PANTHER" id="PTHR46055:SF3">
    <property type="entry name" value="CIRCADIAN LOCOMOTER OUTPUT CYCLES PROTEIN KAPUT"/>
    <property type="match status" value="1"/>
</dbReference>
<dbReference type="Proteomes" id="UP001054837">
    <property type="component" value="Unassembled WGS sequence"/>
</dbReference>
<dbReference type="InterPro" id="IPR047230">
    <property type="entry name" value="CLOCK-like"/>
</dbReference>
<keyword evidence="8" id="KW-0472">Membrane</keyword>
<keyword evidence="5" id="KW-0804">Transcription</keyword>
<dbReference type="InterPro" id="IPR036638">
    <property type="entry name" value="HLH_DNA-bd_sf"/>
</dbReference>
<evidence type="ECO:0000256" key="6">
    <source>
        <dbReference type="ARBA" id="ARBA00023242"/>
    </source>
</evidence>
<evidence type="ECO:0000256" key="1">
    <source>
        <dbReference type="ARBA" id="ARBA00022737"/>
    </source>
</evidence>
<evidence type="ECO:0000259" key="10">
    <source>
        <dbReference type="PROSITE" id="PS50888"/>
    </source>
</evidence>
<dbReference type="InterPro" id="IPR001610">
    <property type="entry name" value="PAC"/>
</dbReference>
<dbReference type="SMART" id="SM00086">
    <property type="entry name" value="PAC"/>
    <property type="match status" value="1"/>
</dbReference>
<evidence type="ECO:0000313" key="12">
    <source>
        <dbReference type="Proteomes" id="UP001054837"/>
    </source>
</evidence>
<name>A0AAV4NE52_9ARAC</name>
<keyword evidence="1" id="KW-0677">Repeat</keyword>
<organism evidence="11 12">
    <name type="scientific">Caerostris darwini</name>
    <dbReference type="NCBI Taxonomy" id="1538125"/>
    <lineage>
        <taxon>Eukaryota</taxon>
        <taxon>Metazoa</taxon>
        <taxon>Ecdysozoa</taxon>
        <taxon>Arthropoda</taxon>
        <taxon>Chelicerata</taxon>
        <taxon>Arachnida</taxon>
        <taxon>Araneae</taxon>
        <taxon>Araneomorphae</taxon>
        <taxon>Entelegynae</taxon>
        <taxon>Araneoidea</taxon>
        <taxon>Araneidae</taxon>
        <taxon>Caerostris</taxon>
    </lineage>
</organism>
<reference evidence="11 12" key="1">
    <citation type="submission" date="2021-06" db="EMBL/GenBank/DDBJ databases">
        <title>Caerostris darwini draft genome.</title>
        <authorList>
            <person name="Kono N."/>
            <person name="Arakawa K."/>
        </authorList>
    </citation>
    <scope>NUCLEOTIDE SEQUENCE [LARGE SCALE GENOMIC DNA]</scope>
</reference>
<feature type="region of interest" description="Disordered" evidence="7">
    <location>
        <begin position="528"/>
        <end position="547"/>
    </location>
</feature>
<feature type="compositionally biased region" description="Polar residues" evidence="7">
    <location>
        <begin position="528"/>
        <end position="544"/>
    </location>
</feature>
<feature type="compositionally biased region" description="Low complexity" evidence="7">
    <location>
        <begin position="432"/>
        <end position="457"/>
    </location>
</feature>
<dbReference type="GO" id="GO:0032922">
    <property type="term" value="P:circadian regulation of gene expression"/>
    <property type="evidence" value="ECO:0007669"/>
    <property type="project" value="InterPro"/>
</dbReference>
<dbReference type="GO" id="GO:0046983">
    <property type="term" value="F:protein dimerization activity"/>
    <property type="evidence" value="ECO:0007669"/>
    <property type="project" value="InterPro"/>
</dbReference>
<accession>A0AAV4NE52</accession>
<dbReference type="PROSITE" id="PS50888">
    <property type="entry name" value="BHLH"/>
    <property type="match status" value="1"/>
</dbReference>
<dbReference type="GO" id="GO:0000978">
    <property type="term" value="F:RNA polymerase II cis-regulatory region sequence-specific DNA binding"/>
    <property type="evidence" value="ECO:0007669"/>
    <property type="project" value="TreeGrafter"/>
</dbReference>
<dbReference type="AlphaFoldDB" id="A0AAV4NE52"/>
<feature type="transmembrane region" description="Helical" evidence="8">
    <location>
        <begin position="42"/>
        <end position="61"/>
    </location>
</feature>
<protein>
    <submittedName>
        <fullName evidence="11">Circadian locomoter output cycles protein kaput</fullName>
    </submittedName>
</protein>
<keyword evidence="2" id="KW-0805">Transcription regulation</keyword>
<feature type="region of interest" description="Disordered" evidence="7">
    <location>
        <begin position="424"/>
        <end position="469"/>
    </location>
</feature>
<dbReference type="InterPro" id="IPR000014">
    <property type="entry name" value="PAS"/>
</dbReference>
<feature type="domain" description="PAS" evidence="9">
    <location>
        <begin position="136"/>
        <end position="198"/>
    </location>
</feature>
<evidence type="ECO:0000259" key="9">
    <source>
        <dbReference type="PROSITE" id="PS50112"/>
    </source>
</evidence>
<dbReference type="GO" id="GO:0000981">
    <property type="term" value="F:DNA-binding transcription factor activity, RNA polymerase II-specific"/>
    <property type="evidence" value="ECO:0007669"/>
    <property type="project" value="InterPro"/>
</dbReference>
<comment type="caution">
    <text evidence="11">The sequence shown here is derived from an EMBL/GenBank/DDBJ whole genome shotgun (WGS) entry which is preliminary data.</text>
</comment>
<feature type="domain" description="PAS" evidence="9">
    <location>
        <begin position="315"/>
        <end position="362"/>
    </location>
</feature>
<dbReference type="SUPFAM" id="SSF55785">
    <property type="entry name" value="PYP-like sensor domain (PAS domain)"/>
    <property type="match status" value="2"/>
</dbReference>
<keyword evidence="4" id="KW-0238">DNA-binding</keyword>
<evidence type="ECO:0000256" key="3">
    <source>
        <dbReference type="ARBA" id="ARBA00023108"/>
    </source>
</evidence>
<feature type="domain" description="BHLH" evidence="10">
    <location>
        <begin position="63"/>
        <end position="113"/>
    </location>
</feature>
<dbReference type="GO" id="GO:1990513">
    <property type="term" value="C:CLOCK-BMAL transcription complex"/>
    <property type="evidence" value="ECO:0007669"/>
    <property type="project" value="TreeGrafter"/>
</dbReference>
<dbReference type="GO" id="GO:0045944">
    <property type="term" value="P:positive regulation of transcription by RNA polymerase II"/>
    <property type="evidence" value="ECO:0007669"/>
    <property type="project" value="UniProtKB-ARBA"/>
</dbReference>
<feature type="compositionally biased region" description="Polar residues" evidence="7">
    <location>
        <begin position="458"/>
        <end position="469"/>
    </location>
</feature>
<keyword evidence="3" id="KW-0090">Biological rhythms</keyword>
<evidence type="ECO:0000313" key="11">
    <source>
        <dbReference type="EMBL" id="GIX83109.1"/>
    </source>
</evidence>
<dbReference type="PROSITE" id="PS50112">
    <property type="entry name" value="PAS"/>
    <property type="match status" value="2"/>
</dbReference>
<proteinExistence type="predicted"/>
<keyword evidence="6" id="KW-0539">Nucleus</keyword>
<dbReference type="PRINTS" id="PR00785">
    <property type="entry name" value="NCTRNSLOCATR"/>
</dbReference>
<dbReference type="SMART" id="SM00091">
    <property type="entry name" value="PAS"/>
    <property type="match status" value="2"/>
</dbReference>
<dbReference type="InterPro" id="IPR011598">
    <property type="entry name" value="bHLH_dom"/>
</dbReference>
<evidence type="ECO:0000256" key="8">
    <source>
        <dbReference type="SAM" id="Phobius"/>
    </source>
</evidence>
<dbReference type="SUPFAM" id="SSF47459">
    <property type="entry name" value="HLH, helix-loop-helix DNA-binding domain"/>
    <property type="match status" value="1"/>
</dbReference>
<keyword evidence="12" id="KW-1185">Reference proteome</keyword>
<evidence type="ECO:0000256" key="4">
    <source>
        <dbReference type="ARBA" id="ARBA00023125"/>
    </source>
</evidence>
<dbReference type="InterPro" id="IPR035965">
    <property type="entry name" value="PAS-like_dom_sf"/>
</dbReference>
<dbReference type="PANTHER" id="PTHR46055">
    <property type="entry name" value="CIRCADIAN LOCOMOTER OUTPUT CYCLES PROTEIN KAPUT"/>
    <property type="match status" value="1"/>
</dbReference>
<sequence length="728" mass="81830">MHSHSKLMPWMKRMNFGGTHPGTRLRKCNLPLRKIRGFKKSAYILFLLCLMRSSVFVMIQLNTMHKSRNLSEKKRRDQFNMLINELCSMVTSSNRKMDKSSVLRSTISFLKNHNELSVQSQSVKVQENWKPSFLSNEEFTHLMLEALDGFIIVFSCNGQILYTSESTASLLGYLPSRIYSSVYDIILETDRHILYKVIGNPPNTSSNSVSKDSFISLSLHMKRGPIHSQSNSYEFVHLLGTFYHWPSSYESSNTAGFDCDSNSCSSICSMPSVGGELRSCFVAVGRLHTPHLLRVVNLPDDTKNEFTSRHSLEWKFLFLDHRAPPIIGYLPFEVLGTSGYDYYHVDDLENISSSHELLMNTGEGTSCFYRFLTKGQQWIWLQTRYYISYHQWNSKPEFIVCTHTVVSTEKVLKSMQEMPKRFLKKAASNHNSSPSQSACLSPSPSVSSLGSLSSDPLEQSSAKTVASSSVRGNSVLFAREKVMPSPISRAPTQPMADSFAEPHPHMTPHHQLSQGVNNDMNVISSTGPAHISPQSSHISPDHSTSMPPPLMSPDMSVVPQFQGERSPSALNQAQMHEYLRHRQHLLQQQIMAQQEELRRVSEQLMLVQFTNPNPNSNTAASAHPLDIQYQVREINPDMGNYINTSYQVARPSQQKVQTSAENIGMKSDNGNNYTRLAPSNVTSRSYLNLEADMCGVGTSSSIPLLSPEQTSEAIAQGYSMTHSMHSNT</sequence>
<dbReference type="Pfam" id="PF14598">
    <property type="entry name" value="PAS_11"/>
    <property type="match status" value="1"/>
</dbReference>
<keyword evidence="8" id="KW-0812">Transmembrane</keyword>
<dbReference type="CDD" id="cd00130">
    <property type="entry name" value="PAS"/>
    <property type="match status" value="2"/>
</dbReference>
<dbReference type="InterPro" id="IPR001067">
    <property type="entry name" value="Nuc_translocat"/>
</dbReference>
<dbReference type="Gene3D" id="3.30.450.20">
    <property type="entry name" value="PAS domain"/>
    <property type="match status" value="2"/>
</dbReference>
<dbReference type="Gene3D" id="4.10.280.10">
    <property type="entry name" value="Helix-loop-helix DNA-binding domain"/>
    <property type="match status" value="1"/>
</dbReference>
<dbReference type="SMART" id="SM00353">
    <property type="entry name" value="HLH"/>
    <property type="match status" value="1"/>
</dbReference>
<dbReference type="Pfam" id="PF00010">
    <property type="entry name" value="HLH"/>
    <property type="match status" value="1"/>
</dbReference>
<evidence type="ECO:0000256" key="2">
    <source>
        <dbReference type="ARBA" id="ARBA00023015"/>
    </source>
</evidence>
<gene>
    <name evidence="11" type="primary">Clk</name>
    <name evidence="11" type="ORF">CDAR_237542</name>
</gene>
<dbReference type="GO" id="GO:0005737">
    <property type="term" value="C:cytoplasm"/>
    <property type="evidence" value="ECO:0007669"/>
    <property type="project" value="InterPro"/>
</dbReference>
<evidence type="ECO:0000256" key="7">
    <source>
        <dbReference type="SAM" id="MobiDB-lite"/>
    </source>
</evidence>
<evidence type="ECO:0000256" key="5">
    <source>
        <dbReference type="ARBA" id="ARBA00023163"/>
    </source>
</evidence>